<evidence type="ECO:0000313" key="10">
    <source>
        <dbReference type="Proteomes" id="UP000470771"/>
    </source>
</evidence>
<dbReference type="PANTHER" id="PTHR30255:SF2">
    <property type="entry name" value="SINGLE-STRANDED-DNA-SPECIFIC EXONUCLEASE RECJ"/>
    <property type="match status" value="1"/>
</dbReference>
<dbReference type="Proteomes" id="UP000470771">
    <property type="component" value="Unassembled WGS sequence"/>
</dbReference>
<dbReference type="SUPFAM" id="SSF64182">
    <property type="entry name" value="DHH phosphoesterases"/>
    <property type="match status" value="1"/>
</dbReference>
<dbReference type="Pfam" id="PF01368">
    <property type="entry name" value="DHH"/>
    <property type="match status" value="1"/>
</dbReference>
<dbReference type="Gene3D" id="3.90.1640.30">
    <property type="match status" value="1"/>
</dbReference>
<evidence type="ECO:0000313" key="9">
    <source>
        <dbReference type="EMBL" id="NBG64655.1"/>
    </source>
</evidence>
<dbReference type="GO" id="GO:0006310">
    <property type="term" value="P:DNA recombination"/>
    <property type="evidence" value="ECO:0007669"/>
    <property type="project" value="InterPro"/>
</dbReference>
<name>A0A6N9NJ24_9FLAO</name>
<dbReference type="InterPro" id="IPR041122">
    <property type="entry name" value="RecJ_OB"/>
</dbReference>
<dbReference type="InterPro" id="IPR004610">
    <property type="entry name" value="RecJ"/>
</dbReference>
<dbReference type="InterPro" id="IPR038763">
    <property type="entry name" value="DHH_sf"/>
</dbReference>
<evidence type="ECO:0000256" key="5">
    <source>
        <dbReference type="ARBA" id="ARBA00022839"/>
    </source>
</evidence>
<gene>
    <name evidence="9" type="primary">recJ</name>
    <name evidence="9" type="ORF">GQN54_00910</name>
</gene>
<sequence length="568" mass="63593">MNEIRWNLLKAVDKEQVNVLSQQLNNLDKTLTEVLIQRGVDSFDAAKHFFRPSLEDIHDPFLMKDMEKAVERIEEAISNQENILVYGDYDVDGTTAVSLVYSFLSKYYTNISYYIPDRYKEGYGVSFQGIDYAADNEFSLIIALDCGIKAIEKVDYATKKGVDFIICDHHRPGESIPKAVAVLDPKRVDCEYPYKELSGCGVGFKLMQAFAINRGIDFKELHPLFDLLAVSIAADIVHMTGENRILAHYGLKWINSNPRPGIAAMIKSAQLRKNALTITDVVFTLAPRINAAGRIESGLRAVELLITTSLEEAEKCCAGVNNNNTERKELDKGITEEALESISSDPVMLKRRSTVLFNPNWHKGVIGIVASRVIESYYKPTIVLTESNGKATGSARSVVGFDVYNAIDACSEHLEQFGGHMYAAGLTMKLEKLDDFIEAFEKYVSSTITEDQLTPVIDIDAVLDLEQITDKFYTVLKQFAPFGPMNMRPVFQSDNVVLAAPTRIVGENHLKVVLKSKDGNSKIDAIGFKMAHFADKILDRPFSIAYVIDENEWRGKKNIQLLLKDIKT</sequence>
<evidence type="ECO:0000256" key="1">
    <source>
        <dbReference type="ARBA" id="ARBA00005915"/>
    </source>
</evidence>
<feature type="domain" description="DDH" evidence="6">
    <location>
        <begin position="82"/>
        <end position="229"/>
    </location>
</feature>
<dbReference type="GO" id="GO:0008409">
    <property type="term" value="F:5'-3' exonuclease activity"/>
    <property type="evidence" value="ECO:0007669"/>
    <property type="project" value="InterPro"/>
</dbReference>
<evidence type="ECO:0000256" key="4">
    <source>
        <dbReference type="ARBA" id="ARBA00022801"/>
    </source>
</evidence>
<evidence type="ECO:0000256" key="2">
    <source>
        <dbReference type="ARBA" id="ARBA00019841"/>
    </source>
</evidence>
<evidence type="ECO:0000259" key="7">
    <source>
        <dbReference type="Pfam" id="PF02272"/>
    </source>
</evidence>
<dbReference type="InterPro" id="IPR003156">
    <property type="entry name" value="DHHA1_dom"/>
</dbReference>
<evidence type="ECO:0000259" key="6">
    <source>
        <dbReference type="Pfam" id="PF01368"/>
    </source>
</evidence>
<organism evidence="9 10">
    <name type="scientific">Acidiluteibacter ferrifornacis</name>
    <dbReference type="NCBI Taxonomy" id="2692424"/>
    <lineage>
        <taxon>Bacteria</taxon>
        <taxon>Pseudomonadati</taxon>
        <taxon>Bacteroidota</taxon>
        <taxon>Flavobacteriia</taxon>
        <taxon>Flavobacteriales</taxon>
        <taxon>Cryomorphaceae</taxon>
        <taxon>Acidiluteibacter</taxon>
    </lineage>
</organism>
<comment type="caution">
    <text evidence="9">The sequence shown here is derived from an EMBL/GenBank/DDBJ whole genome shotgun (WGS) entry which is preliminary data.</text>
</comment>
<dbReference type="GO" id="GO:0003676">
    <property type="term" value="F:nucleic acid binding"/>
    <property type="evidence" value="ECO:0007669"/>
    <property type="project" value="InterPro"/>
</dbReference>
<protein>
    <recommendedName>
        <fullName evidence="2">Single-stranded-DNA-specific exonuclease RecJ</fullName>
    </recommendedName>
</protein>
<keyword evidence="4" id="KW-0378">Hydrolase</keyword>
<accession>A0A6N9NJ24</accession>
<dbReference type="InterPro" id="IPR051673">
    <property type="entry name" value="SSDNA_exonuclease_RecJ"/>
</dbReference>
<dbReference type="Pfam" id="PF02272">
    <property type="entry name" value="DHHA1"/>
    <property type="match status" value="1"/>
</dbReference>
<dbReference type="GO" id="GO:0006281">
    <property type="term" value="P:DNA repair"/>
    <property type="evidence" value="ECO:0007669"/>
    <property type="project" value="InterPro"/>
</dbReference>
<evidence type="ECO:0000256" key="3">
    <source>
        <dbReference type="ARBA" id="ARBA00022722"/>
    </source>
</evidence>
<dbReference type="RefSeq" id="WP_160631041.1">
    <property type="nucleotide sequence ID" value="NZ_WWNE01000003.1"/>
</dbReference>
<proteinExistence type="inferred from homology"/>
<dbReference type="Gene3D" id="3.10.310.30">
    <property type="match status" value="1"/>
</dbReference>
<dbReference type="EMBL" id="WWNE01000003">
    <property type="protein sequence ID" value="NBG64655.1"/>
    <property type="molecule type" value="Genomic_DNA"/>
</dbReference>
<dbReference type="AlphaFoldDB" id="A0A6N9NJ24"/>
<feature type="domain" description="RecJ OB" evidence="8">
    <location>
        <begin position="459"/>
        <end position="565"/>
    </location>
</feature>
<keyword evidence="5 9" id="KW-0269">Exonuclease</keyword>
<comment type="similarity">
    <text evidence="1">Belongs to the RecJ family.</text>
</comment>
<evidence type="ECO:0000259" key="8">
    <source>
        <dbReference type="Pfam" id="PF17768"/>
    </source>
</evidence>
<dbReference type="NCBIfam" id="TIGR00644">
    <property type="entry name" value="recJ"/>
    <property type="match status" value="1"/>
</dbReference>
<dbReference type="PANTHER" id="PTHR30255">
    <property type="entry name" value="SINGLE-STRANDED-DNA-SPECIFIC EXONUCLEASE RECJ"/>
    <property type="match status" value="1"/>
</dbReference>
<dbReference type="Pfam" id="PF17768">
    <property type="entry name" value="RecJ_OB"/>
    <property type="match status" value="1"/>
</dbReference>
<keyword evidence="3" id="KW-0540">Nuclease</keyword>
<feature type="domain" description="DHHA1" evidence="7">
    <location>
        <begin position="356"/>
        <end position="445"/>
    </location>
</feature>
<keyword evidence="10" id="KW-1185">Reference proteome</keyword>
<reference evidence="9 10" key="1">
    <citation type="submission" date="2019-12" db="EMBL/GenBank/DDBJ databases">
        <authorList>
            <person name="Zhao J."/>
        </authorList>
    </citation>
    <scope>NUCLEOTIDE SEQUENCE [LARGE SCALE GENOMIC DNA]</scope>
    <source>
        <strain evidence="9 10">S-15</strain>
    </source>
</reference>
<dbReference type="InterPro" id="IPR001667">
    <property type="entry name" value="DDH_dom"/>
</dbReference>